<keyword evidence="2" id="KW-1185">Reference proteome</keyword>
<proteinExistence type="predicted"/>
<sequence>MKASYFEESESNYWPLVHVVLGLNASVYRFVNRRGQDFAESVKKAIPGSTPVARVTIERY</sequence>
<name>A0ABP8GQB4_9BACT</name>
<organism evidence="1 2">
    <name type="scientific">Flaviaesturariibacter amylovorans</name>
    <dbReference type="NCBI Taxonomy" id="1084520"/>
    <lineage>
        <taxon>Bacteria</taxon>
        <taxon>Pseudomonadati</taxon>
        <taxon>Bacteroidota</taxon>
        <taxon>Chitinophagia</taxon>
        <taxon>Chitinophagales</taxon>
        <taxon>Chitinophagaceae</taxon>
        <taxon>Flaviaestuariibacter</taxon>
    </lineage>
</organism>
<gene>
    <name evidence="1" type="ORF">GCM10023184_17750</name>
</gene>
<protein>
    <submittedName>
        <fullName evidence="1">Uncharacterized protein</fullName>
    </submittedName>
</protein>
<dbReference type="Proteomes" id="UP001501725">
    <property type="component" value="Unassembled WGS sequence"/>
</dbReference>
<reference evidence="2" key="1">
    <citation type="journal article" date="2019" name="Int. J. Syst. Evol. Microbiol.">
        <title>The Global Catalogue of Microorganisms (GCM) 10K type strain sequencing project: providing services to taxonomists for standard genome sequencing and annotation.</title>
        <authorList>
            <consortium name="The Broad Institute Genomics Platform"/>
            <consortium name="The Broad Institute Genome Sequencing Center for Infectious Disease"/>
            <person name="Wu L."/>
            <person name="Ma J."/>
        </authorList>
    </citation>
    <scope>NUCLEOTIDE SEQUENCE [LARGE SCALE GENOMIC DNA]</scope>
    <source>
        <strain evidence="2">JCM 17919</strain>
    </source>
</reference>
<comment type="caution">
    <text evidence="1">The sequence shown here is derived from an EMBL/GenBank/DDBJ whole genome shotgun (WGS) entry which is preliminary data.</text>
</comment>
<evidence type="ECO:0000313" key="2">
    <source>
        <dbReference type="Proteomes" id="UP001501725"/>
    </source>
</evidence>
<accession>A0ABP8GQB4</accession>
<evidence type="ECO:0000313" key="1">
    <source>
        <dbReference type="EMBL" id="GAA4328077.1"/>
    </source>
</evidence>
<dbReference type="EMBL" id="BAABGY010000007">
    <property type="protein sequence ID" value="GAA4328077.1"/>
    <property type="molecule type" value="Genomic_DNA"/>
</dbReference>